<organism evidence="1">
    <name type="scientific">Arundo donax</name>
    <name type="common">Giant reed</name>
    <name type="synonym">Donax arundinaceus</name>
    <dbReference type="NCBI Taxonomy" id="35708"/>
    <lineage>
        <taxon>Eukaryota</taxon>
        <taxon>Viridiplantae</taxon>
        <taxon>Streptophyta</taxon>
        <taxon>Embryophyta</taxon>
        <taxon>Tracheophyta</taxon>
        <taxon>Spermatophyta</taxon>
        <taxon>Magnoliopsida</taxon>
        <taxon>Liliopsida</taxon>
        <taxon>Poales</taxon>
        <taxon>Poaceae</taxon>
        <taxon>PACMAD clade</taxon>
        <taxon>Arundinoideae</taxon>
        <taxon>Arundineae</taxon>
        <taxon>Arundo</taxon>
    </lineage>
</organism>
<sequence>MLPLGSVGAGDLEGAWECSR</sequence>
<reference evidence="1" key="2">
    <citation type="journal article" date="2015" name="Data Brief">
        <title>Shoot transcriptome of the giant reed, Arundo donax.</title>
        <authorList>
            <person name="Barrero R.A."/>
            <person name="Guerrero F.D."/>
            <person name="Moolhuijzen P."/>
            <person name="Goolsby J.A."/>
            <person name="Tidwell J."/>
            <person name="Bellgard S.E."/>
            <person name="Bellgard M.I."/>
        </authorList>
    </citation>
    <scope>NUCLEOTIDE SEQUENCE</scope>
    <source>
        <tissue evidence="1">Shoot tissue taken approximately 20 cm above the soil surface</tissue>
    </source>
</reference>
<accession>A0A0A9TME9</accession>
<dbReference type="AlphaFoldDB" id="A0A0A9TME9"/>
<reference evidence="1" key="1">
    <citation type="submission" date="2014-09" db="EMBL/GenBank/DDBJ databases">
        <authorList>
            <person name="Magalhaes I.L.F."/>
            <person name="Oliveira U."/>
            <person name="Santos F.R."/>
            <person name="Vidigal T.H.D.A."/>
            <person name="Brescovit A.D."/>
            <person name="Santos A.J."/>
        </authorList>
    </citation>
    <scope>NUCLEOTIDE SEQUENCE</scope>
    <source>
        <tissue evidence="1">Shoot tissue taken approximately 20 cm above the soil surface</tissue>
    </source>
</reference>
<protein>
    <submittedName>
        <fullName evidence="1">Uncharacterized protein</fullName>
    </submittedName>
</protein>
<evidence type="ECO:0000313" key="1">
    <source>
        <dbReference type="EMBL" id="JAD17817.1"/>
    </source>
</evidence>
<proteinExistence type="predicted"/>
<name>A0A0A9TME9_ARUDO</name>
<dbReference type="EMBL" id="GBRH01280078">
    <property type="protein sequence ID" value="JAD17817.1"/>
    <property type="molecule type" value="Transcribed_RNA"/>
</dbReference>